<proteinExistence type="predicted"/>
<evidence type="ECO:0000313" key="2">
    <source>
        <dbReference type="Proteomes" id="UP000295543"/>
    </source>
</evidence>
<keyword evidence="2" id="KW-1185">Reference proteome</keyword>
<organism evidence="1 2">
    <name type="scientific">Luteimonas terrae</name>
    <dbReference type="NCBI Taxonomy" id="1530191"/>
    <lineage>
        <taxon>Bacteria</taxon>
        <taxon>Pseudomonadati</taxon>
        <taxon>Pseudomonadota</taxon>
        <taxon>Gammaproteobacteria</taxon>
        <taxon>Lysobacterales</taxon>
        <taxon>Lysobacteraceae</taxon>
        <taxon>Luteimonas</taxon>
    </lineage>
</organism>
<comment type="caution">
    <text evidence="1">The sequence shown here is derived from an EMBL/GenBank/DDBJ whole genome shotgun (WGS) entry which is preliminary data.</text>
</comment>
<evidence type="ECO:0008006" key="3">
    <source>
        <dbReference type="Google" id="ProtNLM"/>
    </source>
</evidence>
<reference evidence="1 2" key="1">
    <citation type="submission" date="2019-03" db="EMBL/GenBank/DDBJ databases">
        <title>Luteimonas zhaokaii sp.nov., isolated from the rectal contents of Plateau pika in Yushu, Qinghai Province, China.</title>
        <authorList>
            <person name="Zhang G."/>
        </authorList>
    </citation>
    <scope>NUCLEOTIDE SEQUENCE [LARGE SCALE GENOMIC DNA]</scope>
    <source>
        <strain evidence="1 2">THG-MD21</strain>
    </source>
</reference>
<dbReference type="Proteomes" id="UP000295543">
    <property type="component" value="Unassembled WGS sequence"/>
</dbReference>
<protein>
    <recommendedName>
        <fullName evidence="3">Peptidase A2 domain-containing protein</fullName>
    </recommendedName>
</protein>
<sequence>MGVLAPNTRTPPALPLPPHCGGRLGWGRTFPSRKQQTRALDRERAPTFDFDLTVRPHPTLPRPAGEGFGSLRAFRFLATALLCISALLPAAAQNAVPTRLASTLEAAGYSAIPMTRHGDAHLTVEARINGVAGTFILDTGAGRTVIDRAAQSRFDEGRATVAAGRATGAGSGGLAIAALPGNRLAIGDYRDDAFTAHFLALDHVNAAFANRGEAPVAGVLGADVLERGGAVIDYPNLRLYLRNPDADGGAVASPSNSSEQR</sequence>
<dbReference type="EMBL" id="SMTG01000002">
    <property type="protein sequence ID" value="TDK33012.1"/>
    <property type="molecule type" value="Genomic_DNA"/>
</dbReference>
<dbReference type="SUPFAM" id="SSF50630">
    <property type="entry name" value="Acid proteases"/>
    <property type="match status" value="1"/>
</dbReference>
<dbReference type="InterPro" id="IPR021109">
    <property type="entry name" value="Peptidase_aspartic_dom_sf"/>
</dbReference>
<dbReference type="InterPro" id="IPR034122">
    <property type="entry name" value="Retropepsin-like_bacterial"/>
</dbReference>
<accession>A0A4V3ANV1</accession>
<evidence type="ECO:0000313" key="1">
    <source>
        <dbReference type="EMBL" id="TDK33012.1"/>
    </source>
</evidence>
<dbReference type="AlphaFoldDB" id="A0A4V3ANV1"/>
<dbReference type="OrthoDB" id="5975497at2"/>
<dbReference type="Pfam" id="PF13650">
    <property type="entry name" value="Asp_protease_2"/>
    <property type="match status" value="1"/>
</dbReference>
<dbReference type="Gene3D" id="2.40.70.10">
    <property type="entry name" value="Acid Proteases"/>
    <property type="match status" value="1"/>
</dbReference>
<gene>
    <name evidence="1" type="ORF">E2F49_02875</name>
</gene>
<name>A0A4V3ANV1_9GAMM</name>
<dbReference type="CDD" id="cd05483">
    <property type="entry name" value="retropepsin_like_bacteria"/>
    <property type="match status" value="1"/>
</dbReference>